<sequence length="611" mass="66077">MAPTNVTYGKKRNLLRSWGSRRRQRAFADSLEDYNQELPAAPLIQSADRSKRATRSGGIRRSNRIGRMASDVLDDTDVKSQDEAARVSDENVGKLPSSKSMPMPKNPQSAISLDRGPISPFTMHPVFMNDEVPSDAGQGPSRVDKAHTKNSGEAMAGSSIAQNHAASLQPRNESGLLRSAPEPAMSPLESPKQHADSDGGSPDLDAQPVSAGGMGTSNSKQKDTVVSGGMVDADEINEKVMAMLAATDALKPKTSEPKASSATKMSRMDRFASRPSTPDARIRGKLRKQPAQGGADGHFASATAPRSPEDARRPSTNSMDICPDKGINLNKRKVQKILCGSADRKPATVAYKSLRTGQATDVSSGELTPQTPRSAEDWRVFETEAGLDDAAKTDPRAPQGPFETEVGFEHNLEDRILSTPPVGSSTPRALSCRESGTDSIDDSEDEIVSSAVQVDLARVPVRLGDDDAATTPVRKVTLKSNESKRVVKAAGQLRPEALRSNDRLGSLRGSERVKKHPSPSKKELQELEQAFQRKKAAMKLMLPDKDQNRLMRGRTSSIRDTDPLAQLGLGSARKSRIPQPVHNRLKLRPGVRLAPPFRPPISRPDDSDELL</sequence>
<feature type="region of interest" description="Disordered" evidence="1">
    <location>
        <begin position="122"/>
        <end position="228"/>
    </location>
</feature>
<feature type="compositionally biased region" description="Polar residues" evidence="1">
    <location>
        <begin position="355"/>
        <end position="373"/>
    </location>
</feature>
<reference evidence="2 3" key="1">
    <citation type="submission" date="2017-08" db="EMBL/GenBank/DDBJ databases">
        <title>Harnessing the power of phylogenomics to disentangle the directionality and signatures of interkingdom host jumping in the parasitic fungal genus Tolypocladium.</title>
        <authorList>
            <person name="Quandt C.A."/>
            <person name="Patterson W."/>
            <person name="Spatafora J.W."/>
        </authorList>
    </citation>
    <scope>NUCLEOTIDE SEQUENCE [LARGE SCALE GENOMIC DNA]</scope>
    <source>
        <strain evidence="2 3">CBS 113982</strain>
    </source>
</reference>
<organism evidence="2 3">
    <name type="scientific">Tolypocladium capitatum</name>
    <dbReference type="NCBI Taxonomy" id="45235"/>
    <lineage>
        <taxon>Eukaryota</taxon>
        <taxon>Fungi</taxon>
        <taxon>Dikarya</taxon>
        <taxon>Ascomycota</taxon>
        <taxon>Pezizomycotina</taxon>
        <taxon>Sordariomycetes</taxon>
        <taxon>Hypocreomycetidae</taxon>
        <taxon>Hypocreales</taxon>
        <taxon>Ophiocordycipitaceae</taxon>
        <taxon>Tolypocladium</taxon>
    </lineage>
</organism>
<dbReference type="AlphaFoldDB" id="A0A2K3Q8I4"/>
<feature type="compositionally biased region" description="Polar residues" evidence="1">
    <location>
        <begin position="159"/>
        <end position="172"/>
    </location>
</feature>
<feature type="compositionally biased region" description="Basic and acidic residues" evidence="1">
    <location>
        <begin position="407"/>
        <end position="416"/>
    </location>
</feature>
<feature type="region of interest" description="Disordered" evidence="1">
    <location>
        <begin position="355"/>
        <end position="444"/>
    </location>
</feature>
<accession>A0A2K3Q8I4</accession>
<name>A0A2K3Q8I4_9HYPO</name>
<evidence type="ECO:0000256" key="1">
    <source>
        <dbReference type="SAM" id="MobiDB-lite"/>
    </source>
</evidence>
<feature type="region of interest" description="Disordered" evidence="1">
    <location>
        <begin position="40"/>
        <end position="110"/>
    </location>
</feature>
<keyword evidence="3" id="KW-1185">Reference proteome</keyword>
<dbReference type="EMBL" id="NRSZ01001034">
    <property type="protein sequence ID" value="PNY23847.1"/>
    <property type="molecule type" value="Genomic_DNA"/>
</dbReference>
<comment type="caution">
    <text evidence="2">The sequence shown here is derived from an EMBL/GenBank/DDBJ whole genome shotgun (WGS) entry which is preliminary data.</text>
</comment>
<feature type="region of interest" description="Disordered" evidence="1">
    <location>
        <begin position="487"/>
        <end position="525"/>
    </location>
</feature>
<feature type="region of interest" description="Disordered" evidence="1">
    <location>
        <begin position="247"/>
        <end position="325"/>
    </location>
</feature>
<dbReference type="OrthoDB" id="4207421at2759"/>
<gene>
    <name evidence="2" type="ORF">TCAP_06219</name>
</gene>
<evidence type="ECO:0000313" key="2">
    <source>
        <dbReference type="EMBL" id="PNY23847.1"/>
    </source>
</evidence>
<evidence type="ECO:0000313" key="3">
    <source>
        <dbReference type="Proteomes" id="UP000236621"/>
    </source>
</evidence>
<proteinExistence type="predicted"/>
<protein>
    <submittedName>
        <fullName evidence="2">Uncharacterized protein</fullName>
    </submittedName>
</protein>
<dbReference type="Proteomes" id="UP000236621">
    <property type="component" value="Unassembled WGS sequence"/>
</dbReference>
<feature type="compositionally biased region" description="Basic and acidic residues" evidence="1">
    <location>
        <begin position="76"/>
        <end position="92"/>
    </location>
</feature>
<feature type="region of interest" description="Disordered" evidence="1">
    <location>
        <begin position="544"/>
        <end position="611"/>
    </location>
</feature>